<accession>A0A7W6NC96</accession>
<name>A0A7W6NC96_9HYPH</name>
<dbReference type="NCBIfam" id="TIGR03562">
    <property type="entry name" value="osmo_induc_OsmC"/>
    <property type="match status" value="1"/>
</dbReference>
<dbReference type="RefSeq" id="WP_157291139.1">
    <property type="nucleotide sequence ID" value="NZ_JACIEW010000005.1"/>
</dbReference>
<dbReference type="EMBL" id="JACIEW010000005">
    <property type="protein sequence ID" value="MBB4052526.1"/>
    <property type="molecule type" value="Genomic_DNA"/>
</dbReference>
<evidence type="ECO:0000313" key="1">
    <source>
        <dbReference type="EMBL" id="MBB4052526.1"/>
    </source>
</evidence>
<reference evidence="1 2" key="1">
    <citation type="submission" date="2020-08" db="EMBL/GenBank/DDBJ databases">
        <title>Genomic Encyclopedia of Type Strains, Phase IV (KMG-IV): sequencing the most valuable type-strain genomes for metagenomic binning, comparative biology and taxonomic classification.</title>
        <authorList>
            <person name="Goeker M."/>
        </authorList>
    </citation>
    <scope>NUCLEOTIDE SEQUENCE [LARGE SCALE GENOMIC DNA]</scope>
    <source>
        <strain evidence="1 2">DSM 23447</strain>
    </source>
</reference>
<keyword evidence="2" id="KW-1185">Reference proteome</keyword>
<dbReference type="InterPro" id="IPR052707">
    <property type="entry name" value="OsmC_Ohr_Peroxiredoxin"/>
</dbReference>
<organism evidence="1 2">
    <name type="scientific">Devosia subaequoris</name>
    <dbReference type="NCBI Taxonomy" id="395930"/>
    <lineage>
        <taxon>Bacteria</taxon>
        <taxon>Pseudomonadati</taxon>
        <taxon>Pseudomonadota</taxon>
        <taxon>Alphaproteobacteria</taxon>
        <taxon>Hyphomicrobiales</taxon>
        <taxon>Devosiaceae</taxon>
        <taxon>Devosia</taxon>
    </lineage>
</organism>
<dbReference type="InterPro" id="IPR019904">
    <property type="entry name" value="Peroxiredoxin_OsmC"/>
</dbReference>
<dbReference type="Proteomes" id="UP000547011">
    <property type="component" value="Unassembled WGS sequence"/>
</dbReference>
<dbReference type="GO" id="GO:0004601">
    <property type="term" value="F:peroxidase activity"/>
    <property type="evidence" value="ECO:0007669"/>
    <property type="project" value="InterPro"/>
</dbReference>
<proteinExistence type="predicted"/>
<dbReference type="SUPFAM" id="SSF82784">
    <property type="entry name" value="OsmC-like"/>
    <property type="match status" value="1"/>
</dbReference>
<dbReference type="InterPro" id="IPR003718">
    <property type="entry name" value="OsmC/Ohr_fam"/>
</dbReference>
<comment type="caution">
    <text evidence="1">The sequence shown here is derived from an EMBL/GenBank/DDBJ whole genome shotgun (WGS) entry which is preliminary data.</text>
</comment>
<dbReference type="Pfam" id="PF02566">
    <property type="entry name" value="OsmC"/>
    <property type="match status" value="1"/>
</dbReference>
<dbReference type="GO" id="GO:0006979">
    <property type="term" value="P:response to oxidative stress"/>
    <property type="evidence" value="ECO:0007669"/>
    <property type="project" value="InterPro"/>
</dbReference>
<dbReference type="InterPro" id="IPR015946">
    <property type="entry name" value="KH_dom-like_a/b"/>
</dbReference>
<gene>
    <name evidence="1" type="ORF">GGR20_002174</name>
</gene>
<sequence length="141" mass="14553">MKRTATANWTKSLTEGSGTLDTLSGALQALPYTHKGRFVDETGQSGTNPEELIAAAHSGCFAMQLAHFLAENGTPATNLKVEAAVTLVPGTGITGSALTLVGTVPDIDEAKFQELAEKAKVNCPVSKALGAIDITLEAKLG</sequence>
<dbReference type="PANTHER" id="PTHR42830:SF1">
    <property type="entry name" value="OSMOTICALLY INDUCIBLE FAMILY PROTEIN"/>
    <property type="match status" value="1"/>
</dbReference>
<dbReference type="PANTHER" id="PTHR42830">
    <property type="entry name" value="OSMOTICALLY INDUCIBLE FAMILY PROTEIN"/>
    <property type="match status" value="1"/>
</dbReference>
<dbReference type="Gene3D" id="3.30.300.20">
    <property type="match status" value="1"/>
</dbReference>
<dbReference type="InterPro" id="IPR036102">
    <property type="entry name" value="OsmC/Ohrsf"/>
</dbReference>
<evidence type="ECO:0000313" key="2">
    <source>
        <dbReference type="Proteomes" id="UP000547011"/>
    </source>
</evidence>
<dbReference type="AlphaFoldDB" id="A0A7W6NC96"/>
<protein>
    <submittedName>
        <fullName evidence="1">Osmotically inducible protein OsmC</fullName>
    </submittedName>
</protein>